<sequence length="231" mass="26187">MRTEPGKTFPRMFRGYDPAAVDARIEMLTTKEQLLRDDVESLRTRLKESADEAAALRAEVAVLAETSPSPHAVQHRMAKMMRRAVDEIAEMQAEARAEADALIESAQADIADEQRRHEEQLADMRAQREALATECEETREKLAAELAKLRAETQSTIDRDTHQAQQERDRLIEHARRVVDEAAERRISILEQLAGVHRDLESIPVTLEAAYRERDQEAGAVTPLDQKRRTG</sequence>
<accession>A0A7D6E908</accession>
<organism evidence="2 3">
    <name type="scientific">Mycobacterium vicinigordonae</name>
    <dbReference type="NCBI Taxonomy" id="1719132"/>
    <lineage>
        <taxon>Bacteria</taxon>
        <taxon>Bacillati</taxon>
        <taxon>Actinomycetota</taxon>
        <taxon>Actinomycetes</taxon>
        <taxon>Mycobacteriales</taxon>
        <taxon>Mycobacteriaceae</taxon>
        <taxon>Mycobacterium</taxon>
    </lineage>
</organism>
<keyword evidence="2" id="KW-0131">Cell cycle</keyword>
<gene>
    <name evidence="2" type="ORF">H0P51_10820</name>
</gene>
<keyword evidence="3" id="KW-1185">Reference proteome</keyword>
<keyword evidence="2" id="KW-0132">Cell division</keyword>
<dbReference type="EMBL" id="CP059165">
    <property type="protein sequence ID" value="QLL09323.1"/>
    <property type="molecule type" value="Genomic_DNA"/>
</dbReference>
<evidence type="ECO:0000313" key="2">
    <source>
        <dbReference type="EMBL" id="QLL09323.1"/>
    </source>
</evidence>
<dbReference type="RefSeq" id="WP_180917963.1">
    <property type="nucleotide sequence ID" value="NZ_CP059165.1"/>
</dbReference>
<dbReference type="AlphaFoldDB" id="A0A7D6E908"/>
<dbReference type="KEGG" id="mgor:H0P51_10820"/>
<dbReference type="Proteomes" id="UP000510682">
    <property type="component" value="Chromosome"/>
</dbReference>
<keyword evidence="1" id="KW-0175">Coiled coil</keyword>
<evidence type="ECO:0000313" key="3">
    <source>
        <dbReference type="Proteomes" id="UP000510682"/>
    </source>
</evidence>
<name>A0A7D6E908_9MYCO</name>
<feature type="coiled-coil region" evidence="1">
    <location>
        <begin position="32"/>
        <end position="159"/>
    </location>
</feature>
<dbReference type="GO" id="GO:0051301">
    <property type="term" value="P:cell division"/>
    <property type="evidence" value="ECO:0007669"/>
    <property type="project" value="UniProtKB-KW"/>
</dbReference>
<proteinExistence type="predicted"/>
<protein>
    <submittedName>
        <fullName evidence="2">Cell division protein DivIVA</fullName>
    </submittedName>
</protein>
<evidence type="ECO:0000256" key="1">
    <source>
        <dbReference type="SAM" id="Coils"/>
    </source>
</evidence>
<reference evidence="2" key="2">
    <citation type="submission" date="2020-07" db="EMBL/GenBank/DDBJ databases">
        <authorList>
            <person name="Yu X."/>
        </authorList>
    </citation>
    <scope>NUCLEOTIDE SEQUENCE [LARGE SCALE GENOMIC DNA]</scope>
    <source>
        <strain evidence="2">24T</strain>
    </source>
</reference>
<reference evidence="2" key="1">
    <citation type="submission" date="2020-07" db="EMBL/GenBank/DDBJ databases">
        <title>Description of Mycobacterium gordonae subsp. intergordonae subsp.nov. and Mycobacterium gordonae subsp. gordonae subsp. nov.</title>
        <authorList>
            <person name="Huang H."/>
        </authorList>
    </citation>
    <scope>NUCLEOTIDE SEQUENCE [LARGE SCALE GENOMIC DNA]</scope>
    <source>
        <strain evidence="2">24T</strain>
    </source>
</reference>